<dbReference type="Proteomes" id="UP001195483">
    <property type="component" value="Unassembled WGS sequence"/>
</dbReference>
<keyword evidence="2" id="KW-1185">Reference proteome</keyword>
<reference evidence="1" key="3">
    <citation type="submission" date="2023-05" db="EMBL/GenBank/DDBJ databases">
        <authorList>
            <person name="Smith C.H."/>
        </authorList>
    </citation>
    <scope>NUCLEOTIDE SEQUENCE</scope>
    <source>
        <strain evidence="1">CHS0354</strain>
        <tissue evidence="1">Mantle</tissue>
    </source>
</reference>
<proteinExistence type="predicted"/>
<dbReference type="EMBL" id="JAEAOA010000055">
    <property type="protein sequence ID" value="KAK3610973.1"/>
    <property type="molecule type" value="Genomic_DNA"/>
</dbReference>
<protein>
    <submittedName>
        <fullName evidence="1">Uncharacterized protein</fullName>
    </submittedName>
</protein>
<sequence>MGEIPEKDEDDAVPYIEATASLEKSISHGSAHPYLLQHQHTKRDTMMLLMQAHNINTKIMDLGHKIYQGPYFPAKQLQTTRKDIQKMMLHPGELHNVMADTPEPITFKQINEV</sequence>
<evidence type="ECO:0000313" key="2">
    <source>
        <dbReference type="Proteomes" id="UP001195483"/>
    </source>
</evidence>
<gene>
    <name evidence="1" type="ORF">CHS0354_000159</name>
</gene>
<reference evidence="1" key="2">
    <citation type="journal article" date="2021" name="Genome Biol. Evol.">
        <title>Developing a high-quality reference genome for a parasitic bivalve with doubly uniparental inheritance (Bivalvia: Unionida).</title>
        <authorList>
            <person name="Smith C.H."/>
        </authorList>
    </citation>
    <scope>NUCLEOTIDE SEQUENCE</scope>
    <source>
        <strain evidence="1">CHS0354</strain>
        <tissue evidence="1">Mantle</tissue>
    </source>
</reference>
<evidence type="ECO:0000313" key="1">
    <source>
        <dbReference type="EMBL" id="KAK3610973.1"/>
    </source>
</evidence>
<comment type="caution">
    <text evidence="1">The sequence shown here is derived from an EMBL/GenBank/DDBJ whole genome shotgun (WGS) entry which is preliminary data.</text>
</comment>
<reference evidence="1" key="1">
    <citation type="journal article" date="2021" name="Genome Biol. Evol.">
        <title>A High-Quality Reference Genome for a Parasitic Bivalve with Doubly Uniparental Inheritance (Bivalvia: Unionida).</title>
        <authorList>
            <person name="Smith C.H."/>
        </authorList>
    </citation>
    <scope>NUCLEOTIDE SEQUENCE</scope>
    <source>
        <strain evidence="1">CHS0354</strain>
    </source>
</reference>
<name>A0AAE0TJZ8_9BIVA</name>
<organism evidence="1 2">
    <name type="scientific">Potamilus streckersoni</name>
    <dbReference type="NCBI Taxonomy" id="2493646"/>
    <lineage>
        <taxon>Eukaryota</taxon>
        <taxon>Metazoa</taxon>
        <taxon>Spiralia</taxon>
        <taxon>Lophotrochozoa</taxon>
        <taxon>Mollusca</taxon>
        <taxon>Bivalvia</taxon>
        <taxon>Autobranchia</taxon>
        <taxon>Heteroconchia</taxon>
        <taxon>Palaeoheterodonta</taxon>
        <taxon>Unionida</taxon>
        <taxon>Unionoidea</taxon>
        <taxon>Unionidae</taxon>
        <taxon>Ambleminae</taxon>
        <taxon>Lampsilini</taxon>
        <taxon>Potamilus</taxon>
    </lineage>
</organism>
<dbReference type="AlphaFoldDB" id="A0AAE0TJZ8"/>
<accession>A0AAE0TJZ8</accession>